<dbReference type="AlphaFoldDB" id="A0A9Q2QJJ0"/>
<gene>
    <name evidence="1" type="ORF">IB647_07240</name>
</gene>
<comment type="caution">
    <text evidence="1">The sequence shown here is derived from an EMBL/GenBank/DDBJ whole genome shotgun (WGS) entry which is preliminary data.</text>
</comment>
<protein>
    <submittedName>
        <fullName evidence="1">Uncharacterized protein</fullName>
    </submittedName>
</protein>
<reference evidence="1 2" key="1">
    <citation type="submission" date="2020-09" db="EMBL/GenBank/DDBJ databases">
        <title>Development of specific Francisella tularensis PCR assay based on in-depth characterization of family Francisellaceae.</title>
        <authorList>
            <person name="Ohrman C."/>
            <person name="Sahl J."/>
            <person name="Sjodin A."/>
            <person name="Uneklint I."/>
            <person name="Ballard R."/>
            <person name="Karlsson L."/>
            <person name="Mcdonough R."/>
            <person name="Sundell D."/>
            <person name="Soria K."/>
            <person name="Brindeflk B."/>
            <person name="Vallesi A."/>
            <person name="Ramirez-Paredes J.G."/>
            <person name="Colquhoun D."/>
            <person name="Myrtennas K."/>
            <person name="Birdsell D."/>
            <person name="Johansson A."/>
            <person name="Wagner D."/>
            <person name="Forsman M."/>
        </authorList>
    </citation>
    <scope>NUCLEOTIDE SEQUENCE [LARGE SCALE GENOMIC DNA]</scope>
    <source>
        <strain evidence="1 2">FSC1140</strain>
    </source>
</reference>
<evidence type="ECO:0000313" key="1">
    <source>
        <dbReference type="EMBL" id="MBK2065424.1"/>
    </source>
</evidence>
<name>A0A9Q2QJJ0_9GAMM</name>
<organism evidence="1 2">
    <name type="scientific">Francisella noatunensis</name>
    <dbReference type="NCBI Taxonomy" id="657445"/>
    <lineage>
        <taxon>Bacteria</taxon>
        <taxon>Pseudomonadati</taxon>
        <taxon>Pseudomonadota</taxon>
        <taxon>Gammaproteobacteria</taxon>
        <taxon>Thiotrichales</taxon>
        <taxon>Francisellaceae</taxon>
        <taxon>Francisella</taxon>
    </lineage>
</organism>
<proteinExistence type="predicted"/>
<accession>A0A9Q2QJJ0</accession>
<keyword evidence="2" id="KW-1185">Reference proteome</keyword>
<dbReference type="EMBL" id="JACVKN010000151">
    <property type="protein sequence ID" value="MBK2065424.1"/>
    <property type="molecule type" value="Genomic_DNA"/>
</dbReference>
<dbReference type="Proteomes" id="UP000701999">
    <property type="component" value="Unassembled WGS sequence"/>
</dbReference>
<sequence length="186" mass="21103">MFVNISIVTSLSSDKFKWMSSKSNGNMVVIKDVDSCKSRVLILQPSGAKRYYQMTDEYFEFQKKSFEKECLISGGEYNLDCTLNRVSGDVVTEMWVFLYDRNCKKVRSEYIGLYNGRNSRKLSVEKECCSYRIVFRFSGSGEVLISDVSLSMILEVVTPGVNAIDVSIINNASNVLWNLVDVATEE</sequence>
<dbReference type="GeneID" id="93254655"/>
<evidence type="ECO:0000313" key="2">
    <source>
        <dbReference type="Proteomes" id="UP000701999"/>
    </source>
</evidence>
<dbReference type="RefSeq" id="WP_159184059.1">
    <property type="nucleotide sequence ID" value="NZ_JACVJL010000106.1"/>
</dbReference>